<evidence type="ECO:0008006" key="4">
    <source>
        <dbReference type="Google" id="ProtNLM"/>
    </source>
</evidence>
<protein>
    <recommendedName>
        <fullName evidence="4">Transmembrane protein</fullName>
    </recommendedName>
</protein>
<keyword evidence="1" id="KW-0472">Membrane</keyword>
<feature type="transmembrane region" description="Helical" evidence="1">
    <location>
        <begin position="81"/>
        <end position="100"/>
    </location>
</feature>
<keyword evidence="3" id="KW-1185">Reference proteome</keyword>
<evidence type="ECO:0000313" key="2">
    <source>
        <dbReference type="EMBL" id="CAD8073858.1"/>
    </source>
</evidence>
<dbReference type="EMBL" id="CAJJDM010000051">
    <property type="protein sequence ID" value="CAD8073858.1"/>
    <property type="molecule type" value="Genomic_DNA"/>
</dbReference>
<dbReference type="Proteomes" id="UP000688137">
    <property type="component" value="Unassembled WGS sequence"/>
</dbReference>
<feature type="transmembrane region" description="Helical" evidence="1">
    <location>
        <begin position="148"/>
        <end position="167"/>
    </location>
</feature>
<evidence type="ECO:0000313" key="3">
    <source>
        <dbReference type="Proteomes" id="UP000688137"/>
    </source>
</evidence>
<feature type="transmembrane region" description="Helical" evidence="1">
    <location>
        <begin position="112"/>
        <end position="136"/>
    </location>
</feature>
<dbReference type="OMA" id="MLQFWFA"/>
<accession>A0A8S1LYL5</accession>
<reference evidence="2" key="1">
    <citation type="submission" date="2021-01" db="EMBL/GenBank/DDBJ databases">
        <authorList>
            <consortium name="Genoscope - CEA"/>
            <person name="William W."/>
        </authorList>
    </citation>
    <scope>NUCLEOTIDE SEQUENCE</scope>
</reference>
<sequence>MDILVSKSKLIKIGGMLLVAVFIIICYELDVGASKANTDMLSLYFTYSGKLRIEFLGNKETGKIEDCNGIYFCKVVKQAPVYGGIDLALAIIIIVIEIIEKPFLKDKIKPDLLKNIVFLTLLLGLLFALLTMLQFWFAAGSDEWKLCAGSQILIVLYNLIFGISCFVQFKVRSSKGQETLLS</sequence>
<evidence type="ECO:0000256" key="1">
    <source>
        <dbReference type="SAM" id="Phobius"/>
    </source>
</evidence>
<keyword evidence="1" id="KW-1133">Transmembrane helix</keyword>
<feature type="transmembrane region" description="Helical" evidence="1">
    <location>
        <begin position="12"/>
        <end position="33"/>
    </location>
</feature>
<gene>
    <name evidence="2" type="ORF">PPRIM_AZ9-3.1.T0510278</name>
</gene>
<proteinExistence type="predicted"/>
<keyword evidence="1" id="KW-0812">Transmembrane</keyword>
<organism evidence="2 3">
    <name type="scientific">Paramecium primaurelia</name>
    <dbReference type="NCBI Taxonomy" id="5886"/>
    <lineage>
        <taxon>Eukaryota</taxon>
        <taxon>Sar</taxon>
        <taxon>Alveolata</taxon>
        <taxon>Ciliophora</taxon>
        <taxon>Intramacronucleata</taxon>
        <taxon>Oligohymenophorea</taxon>
        <taxon>Peniculida</taxon>
        <taxon>Parameciidae</taxon>
        <taxon>Paramecium</taxon>
    </lineage>
</organism>
<dbReference type="AlphaFoldDB" id="A0A8S1LYL5"/>
<comment type="caution">
    <text evidence="2">The sequence shown here is derived from an EMBL/GenBank/DDBJ whole genome shotgun (WGS) entry which is preliminary data.</text>
</comment>
<name>A0A8S1LYL5_PARPR</name>